<feature type="domain" description="CENP-V/GFA" evidence="4">
    <location>
        <begin position="6"/>
        <end position="72"/>
    </location>
</feature>
<dbReference type="Proteomes" id="UP001438707">
    <property type="component" value="Unassembled WGS sequence"/>
</dbReference>
<comment type="similarity">
    <text evidence="1">Belongs to the Gfa family.</text>
</comment>
<protein>
    <recommendedName>
        <fullName evidence="4">CENP-V/GFA domain-containing protein</fullName>
    </recommendedName>
</protein>
<sequence>MGDVTYTGSCHCGAVRFKFQASPRLTAWSCKCSICAVKRNTHVVVPEKAFELLQGDSLFNNRRPRCALAAKG</sequence>
<dbReference type="AlphaFoldDB" id="A0AAW1REY2"/>
<dbReference type="Gene3D" id="2.170.150.70">
    <property type="match status" value="1"/>
</dbReference>
<accession>A0AAW1REY2</accession>
<evidence type="ECO:0000256" key="1">
    <source>
        <dbReference type="ARBA" id="ARBA00005495"/>
    </source>
</evidence>
<name>A0AAW1REY2_9CHLO</name>
<keyword evidence="2" id="KW-0479">Metal-binding</keyword>
<gene>
    <name evidence="5" type="ORF">WJX74_007880</name>
</gene>
<dbReference type="InterPro" id="IPR011057">
    <property type="entry name" value="Mss4-like_sf"/>
</dbReference>
<dbReference type="PANTHER" id="PTHR28620:SF1">
    <property type="entry name" value="CENP-V_GFA DOMAIN-CONTAINING PROTEIN"/>
    <property type="match status" value="1"/>
</dbReference>
<comment type="caution">
    <text evidence="5">The sequence shown here is derived from an EMBL/GenBank/DDBJ whole genome shotgun (WGS) entry which is preliminary data.</text>
</comment>
<dbReference type="PANTHER" id="PTHR28620">
    <property type="entry name" value="CENTROMERE PROTEIN V"/>
    <property type="match status" value="1"/>
</dbReference>
<dbReference type="PROSITE" id="PS51891">
    <property type="entry name" value="CENP_V_GFA"/>
    <property type="match status" value="1"/>
</dbReference>
<keyword evidence="3" id="KW-0862">Zinc</keyword>
<dbReference type="GO" id="GO:0046872">
    <property type="term" value="F:metal ion binding"/>
    <property type="evidence" value="ECO:0007669"/>
    <property type="project" value="UniProtKB-KW"/>
</dbReference>
<evidence type="ECO:0000313" key="5">
    <source>
        <dbReference type="EMBL" id="KAK9832368.1"/>
    </source>
</evidence>
<evidence type="ECO:0000256" key="3">
    <source>
        <dbReference type="ARBA" id="ARBA00022833"/>
    </source>
</evidence>
<dbReference type="GO" id="GO:0016846">
    <property type="term" value="F:carbon-sulfur lyase activity"/>
    <property type="evidence" value="ECO:0007669"/>
    <property type="project" value="InterPro"/>
</dbReference>
<keyword evidence="6" id="KW-1185">Reference proteome</keyword>
<evidence type="ECO:0000259" key="4">
    <source>
        <dbReference type="PROSITE" id="PS51891"/>
    </source>
</evidence>
<dbReference type="Pfam" id="PF04828">
    <property type="entry name" value="GFA"/>
    <property type="match status" value="1"/>
</dbReference>
<evidence type="ECO:0000313" key="6">
    <source>
        <dbReference type="Proteomes" id="UP001438707"/>
    </source>
</evidence>
<dbReference type="InterPro" id="IPR006913">
    <property type="entry name" value="CENP-V/GFA"/>
</dbReference>
<organism evidence="5 6">
    <name type="scientific">Apatococcus lobatus</name>
    <dbReference type="NCBI Taxonomy" id="904363"/>
    <lineage>
        <taxon>Eukaryota</taxon>
        <taxon>Viridiplantae</taxon>
        <taxon>Chlorophyta</taxon>
        <taxon>core chlorophytes</taxon>
        <taxon>Trebouxiophyceae</taxon>
        <taxon>Chlorellales</taxon>
        <taxon>Chlorellaceae</taxon>
        <taxon>Apatococcus</taxon>
    </lineage>
</organism>
<dbReference type="SUPFAM" id="SSF51316">
    <property type="entry name" value="Mss4-like"/>
    <property type="match status" value="1"/>
</dbReference>
<dbReference type="InterPro" id="IPR052355">
    <property type="entry name" value="CENP-V-like"/>
</dbReference>
<proteinExistence type="inferred from homology"/>
<evidence type="ECO:0000256" key="2">
    <source>
        <dbReference type="ARBA" id="ARBA00022723"/>
    </source>
</evidence>
<reference evidence="5 6" key="1">
    <citation type="journal article" date="2024" name="Nat. Commun.">
        <title>Phylogenomics reveals the evolutionary origins of lichenization in chlorophyte algae.</title>
        <authorList>
            <person name="Puginier C."/>
            <person name="Libourel C."/>
            <person name="Otte J."/>
            <person name="Skaloud P."/>
            <person name="Haon M."/>
            <person name="Grisel S."/>
            <person name="Petersen M."/>
            <person name="Berrin J.G."/>
            <person name="Delaux P.M."/>
            <person name="Dal Grande F."/>
            <person name="Keller J."/>
        </authorList>
    </citation>
    <scope>NUCLEOTIDE SEQUENCE [LARGE SCALE GENOMIC DNA]</scope>
    <source>
        <strain evidence="5 6">SAG 2145</strain>
    </source>
</reference>
<dbReference type="EMBL" id="JALJOS010000012">
    <property type="protein sequence ID" value="KAK9832368.1"/>
    <property type="molecule type" value="Genomic_DNA"/>
</dbReference>